<reference evidence="8" key="1">
    <citation type="journal article" date="2019" name="Gigascience">
        <title>De novo genome assembly of the endangered Acer yangbiense, a plant species with extremely small populations endemic to Yunnan Province, China.</title>
        <authorList>
            <person name="Yang J."/>
            <person name="Wariss H.M."/>
            <person name="Tao L."/>
            <person name="Zhang R."/>
            <person name="Yun Q."/>
            <person name="Hollingsworth P."/>
            <person name="Dao Z."/>
            <person name="Luo G."/>
            <person name="Guo H."/>
            <person name="Ma Y."/>
            <person name="Sun W."/>
        </authorList>
    </citation>
    <scope>NUCLEOTIDE SEQUENCE [LARGE SCALE GENOMIC DNA]</scope>
    <source>
        <strain evidence="8">cv. Malutang</strain>
    </source>
</reference>
<feature type="domain" description="TF-B3" evidence="6">
    <location>
        <begin position="33"/>
        <end position="104"/>
    </location>
</feature>
<sequence>MVQITQAASVYPRDSRLGITQDHYRTHFVDLWVIDTTEQRRWPLRLYTRPTGKRASPIFTVGWLNFVRDKALKVGDKLIFSGHRVRAVDGELQMQYMVQVARKSKVTFQGEPVYLDDDGELSLIF</sequence>
<keyword evidence="4" id="KW-0804">Transcription</keyword>
<gene>
    <name evidence="7" type="ORF">EZV62_006416</name>
</gene>
<evidence type="ECO:0000256" key="1">
    <source>
        <dbReference type="ARBA" id="ARBA00004123"/>
    </source>
</evidence>
<dbReference type="CDD" id="cd10017">
    <property type="entry name" value="B3_DNA"/>
    <property type="match status" value="1"/>
</dbReference>
<proteinExistence type="predicted"/>
<dbReference type="SMART" id="SM01019">
    <property type="entry name" value="B3"/>
    <property type="match status" value="1"/>
</dbReference>
<dbReference type="Gene3D" id="2.40.330.10">
    <property type="entry name" value="DNA-binding pseudobarrel domain"/>
    <property type="match status" value="1"/>
</dbReference>
<accession>A0A5C7I7E1</accession>
<dbReference type="InterPro" id="IPR003340">
    <property type="entry name" value="B3_DNA-bd"/>
</dbReference>
<dbReference type="SUPFAM" id="SSF101936">
    <property type="entry name" value="DNA-binding pseudobarrel domain"/>
    <property type="match status" value="1"/>
</dbReference>
<keyword evidence="3" id="KW-0238">DNA-binding</keyword>
<keyword evidence="2" id="KW-0805">Transcription regulation</keyword>
<protein>
    <recommendedName>
        <fullName evidence="6">TF-B3 domain-containing protein</fullName>
    </recommendedName>
</protein>
<comment type="subcellular location">
    <subcellularLocation>
        <location evidence="1">Nucleus</location>
    </subcellularLocation>
</comment>
<dbReference type="OrthoDB" id="1698378at2759"/>
<evidence type="ECO:0000313" key="7">
    <source>
        <dbReference type="EMBL" id="TXG65141.1"/>
    </source>
</evidence>
<keyword evidence="8" id="KW-1185">Reference proteome</keyword>
<evidence type="ECO:0000313" key="8">
    <source>
        <dbReference type="Proteomes" id="UP000323000"/>
    </source>
</evidence>
<evidence type="ECO:0000256" key="3">
    <source>
        <dbReference type="ARBA" id="ARBA00023125"/>
    </source>
</evidence>
<dbReference type="AlphaFoldDB" id="A0A5C7I7E1"/>
<dbReference type="PROSITE" id="PS50863">
    <property type="entry name" value="B3"/>
    <property type="match status" value="1"/>
</dbReference>
<organism evidence="7 8">
    <name type="scientific">Acer yangbiense</name>
    <dbReference type="NCBI Taxonomy" id="1000413"/>
    <lineage>
        <taxon>Eukaryota</taxon>
        <taxon>Viridiplantae</taxon>
        <taxon>Streptophyta</taxon>
        <taxon>Embryophyta</taxon>
        <taxon>Tracheophyta</taxon>
        <taxon>Spermatophyta</taxon>
        <taxon>Magnoliopsida</taxon>
        <taxon>eudicotyledons</taxon>
        <taxon>Gunneridae</taxon>
        <taxon>Pentapetalae</taxon>
        <taxon>rosids</taxon>
        <taxon>malvids</taxon>
        <taxon>Sapindales</taxon>
        <taxon>Sapindaceae</taxon>
        <taxon>Hippocastanoideae</taxon>
        <taxon>Acereae</taxon>
        <taxon>Acer</taxon>
    </lineage>
</organism>
<dbReference type="GO" id="GO:0003677">
    <property type="term" value="F:DNA binding"/>
    <property type="evidence" value="ECO:0007669"/>
    <property type="project" value="UniProtKB-KW"/>
</dbReference>
<keyword evidence="5" id="KW-0539">Nucleus</keyword>
<dbReference type="Proteomes" id="UP000323000">
    <property type="component" value="Chromosome 3"/>
</dbReference>
<dbReference type="InterPro" id="IPR015300">
    <property type="entry name" value="DNA-bd_pseudobarrel_sf"/>
</dbReference>
<comment type="caution">
    <text evidence="7">The sequence shown here is derived from an EMBL/GenBank/DDBJ whole genome shotgun (WGS) entry which is preliminary data.</text>
</comment>
<name>A0A5C7I7E1_9ROSI</name>
<evidence type="ECO:0000259" key="6">
    <source>
        <dbReference type="PROSITE" id="PS50863"/>
    </source>
</evidence>
<dbReference type="EMBL" id="VAHF01000003">
    <property type="protein sequence ID" value="TXG65141.1"/>
    <property type="molecule type" value="Genomic_DNA"/>
</dbReference>
<evidence type="ECO:0000256" key="5">
    <source>
        <dbReference type="ARBA" id="ARBA00023242"/>
    </source>
</evidence>
<dbReference type="GO" id="GO:0005634">
    <property type="term" value="C:nucleus"/>
    <property type="evidence" value="ECO:0007669"/>
    <property type="project" value="UniProtKB-SubCell"/>
</dbReference>
<evidence type="ECO:0000256" key="4">
    <source>
        <dbReference type="ARBA" id="ARBA00023163"/>
    </source>
</evidence>
<evidence type="ECO:0000256" key="2">
    <source>
        <dbReference type="ARBA" id="ARBA00023015"/>
    </source>
</evidence>